<reference evidence="1" key="1">
    <citation type="journal article" date="2020" name="Stud. Mycol.">
        <title>101 Dothideomycetes genomes: a test case for predicting lifestyles and emergence of pathogens.</title>
        <authorList>
            <person name="Haridas S."/>
            <person name="Albert R."/>
            <person name="Binder M."/>
            <person name="Bloem J."/>
            <person name="Labutti K."/>
            <person name="Salamov A."/>
            <person name="Andreopoulos B."/>
            <person name="Baker S."/>
            <person name="Barry K."/>
            <person name="Bills G."/>
            <person name="Bluhm B."/>
            <person name="Cannon C."/>
            <person name="Castanera R."/>
            <person name="Culley D."/>
            <person name="Daum C."/>
            <person name="Ezra D."/>
            <person name="Gonzalez J."/>
            <person name="Henrissat B."/>
            <person name="Kuo A."/>
            <person name="Liang C."/>
            <person name="Lipzen A."/>
            <person name="Lutzoni F."/>
            <person name="Magnuson J."/>
            <person name="Mondo S."/>
            <person name="Nolan M."/>
            <person name="Ohm R."/>
            <person name="Pangilinan J."/>
            <person name="Park H.-J."/>
            <person name="Ramirez L."/>
            <person name="Alfaro M."/>
            <person name="Sun H."/>
            <person name="Tritt A."/>
            <person name="Yoshinaga Y."/>
            <person name="Zwiers L.-H."/>
            <person name="Turgeon B."/>
            <person name="Goodwin S."/>
            <person name="Spatafora J."/>
            <person name="Crous P."/>
            <person name="Grigoriev I."/>
        </authorList>
    </citation>
    <scope>NUCLEOTIDE SEQUENCE</scope>
    <source>
        <strain evidence="1">CBS 122681</strain>
    </source>
</reference>
<dbReference type="InterPro" id="IPR018811">
    <property type="entry name" value="MRX11"/>
</dbReference>
<dbReference type="Proteomes" id="UP000799324">
    <property type="component" value="Unassembled WGS sequence"/>
</dbReference>
<dbReference type="PANTHER" id="PTHR28002">
    <property type="entry name" value="MIOREX COMPLEX COMPONENT 11"/>
    <property type="match status" value="1"/>
</dbReference>
<dbReference type="EMBL" id="MU004397">
    <property type="protein sequence ID" value="KAF2652608.1"/>
    <property type="molecule type" value="Genomic_DNA"/>
</dbReference>
<evidence type="ECO:0000313" key="2">
    <source>
        <dbReference type="Proteomes" id="UP000799324"/>
    </source>
</evidence>
<gene>
    <name evidence="1" type="ORF">K491DRAFT_760230</name>
</gene>
<sequence>MDKLCFAVLGGKKHKKTYVTESRVVHKDRREKEAIRVHSNHNHRLSNFYSGGHYFSHSRSNLPRHVDGQSSSYYYGGVGGAVMPHPSYSYVLPSSTAVVTTAAAQTQSQNTPPIQYTYVTAAATPTTLPTAYYTSTRDTTTATPIRTDTAARTATGILHGRPATREELNREARRIATESGAYRPRRIKPADAHPDDQFWCRERDGEWHLRKYYVIENECQPGRWQMDAEVGFLVFHRD</sequence>
<evidence type="ECO:0000313" key="1">
    <source>
        <dbReference type="EMBL" id="KAF2652608.1"/>
    </source>
</evidence>
<dbReference type="GO" id="GO:0005739">
    <property type="term" value="C:mitochondrion"/>
    <property type="evidence" value="ECO:0007669"/>
    <property type="project" value="TreeGrafter"/>
</dbReference>
<dbReference type="AlphaFoldDB" id="A0A6A6T185"/>
<organism evidence="1 2">
    <name type="scientific">Lophiostoma macrostomum CBS 122681</name>
    <dbReference type="NCBI Taxonomy" id="1314788"/>
    <lineage>
        <taxon>Eukaryota</taxon>
        <taxon>Fungi</taxon>
        <taxon>Dikarya</taxon>
        <taxon>Ascomycota</taxon>
        <taxon>Pezizomycotina</taxon>
        <taxon>Dothideomycetes</taxon>
        <taxon>Pleosporomycetidae</taxon>
        <taxon>Pleosporales</taxon>
        <taxon>Lophiostomataceae</taxon>
        <taxon>Lophiostoma</taxon>
    </lineage>
</organism>
<dbReference type="PANTHER" id="PTHR28002:SF1">
    <property type="entry name" value="MIOREX COMPLEX COMPONENT 11"/>
    <property type="match status" value="1"/>
</dbReference>
<name>A0A6A6T185_9PLEO</name>
<dbReference type="OrthoDB" id="5194044at2759"/>
<accession>A0A6A6T185</accession>
<protein>
    <submittedName>
        <fullName evidence="1">Uncharacterized protein</fullName>
    </submittedName>
</protein>
<proteinExistence type="predicted"/>
<keyword evidence="2" id="KW-1185">Reference proteome</keyword>